<evidence type="ECO:0000313" key="2">
    <source>
        <dbReference type="EMBL" id="KAJ3227053.1"/>
    </source>
</evidence>
<keyword evidence="1" id="KW-1133">Transmembrane helix</keyword>
<dbReference type="AlphaFoldDB" id="A0AAD5U7C6"/>
<evidence type="ECO:0000256" key="1">
    <source>
        <dbReference type="SAM" id="Phobius"/>
    </source>
</evidence>
<feature type="transmembrane region" description="Helical" evidence="1">
    <location>
        <begin position="79"/>
        <end position="99"/>
    </location>
</feature>
<keyword evidence="3" id="KW-1185">Reference proteome</keyword>
<reference evidence="2" key="1">
    <citation type="submission" date="2020-05" db="EMBL/GenBank/DDBJ databases">
        <title>Phylogenomic resolution of chytrid fungi.</title>
        <authorList>
            <person name="Stajich J.E."/>
            <person name="Amses K."/>
            <person name="Simmons R."/>
            <person name="Seto K."/>
            <person name="Myers J."/>
            <person name="Bonds A."/>
            <person name="Quandt C.A."/>
            <person name="Barry K."/>
            <person name="Liu P."/>
            <person name="Grigoriev I."/>
            <person name="Longcore J.E."/>
            <person name="James T.Y."/>
        </authorList>
    </citation>
    <scope>NUCLEOTIDE SEQUENCE</scope>
    <source>
        <strain evidence="2">JEL0476</strain>
    </source>
</reference>
<dbReference type="EMBL" id="JADGJW010000023">
    <property type="protein sequence ID" value="KAJ3227053.1"/>
    <property type="molecule type" value="Genomic_DNA"/>
</dbReference>
<sequence>MINLGIQLLLPLIIVVAFTGILAQLTLRRNIFTALSTMVGATGGIVFSLLNVRELPFLEFKNEEDKVLILLMELCKGHLFLTGSILCSLLLLNIDFLVYGEVKLEKNKVVAKTIKKN</sequence>
<dbReference type="Proteomes" id="UP001211065">
    <property type="component" value="Unassembled WGS sequence"/>
</dbReference>
<feature type="transmembrane region" description="Helical" evidence="1">
    <location>
        <begin position="6"/>
        <end position="25"/>
    </location>
</feature>
<gene>
    <name evidence="2" type="ORF">HK099_003506</name>
</gene>
<keyword evidence="1" id="KW-0812">Transmembrane</keyword>
<accession>A0AAD5U7C6</accession>
<protein>
    <submittedName>
        <fullName evidence="2">Uncharacterized protein</fullName>
    </submittedName>
</protein>
<name>A0AAD5U7C6_9FUNG</name>
<organism evidence="2 3">
    <name type="scientific">Clydaea vesicula</name>
    <dbReference type="NCBI Taxonomy" id="447962"/>
    <lineage>
        <taxon>Eukaryota</taxon>
        <taxon>Fungi</taxon>
        <taxon>Fungi incertae sedis</taxon>
        <taxon>Chytridiomycota</taxon>
        <taxon>Chytridiomycota incertae sedis</taxon>
        <taxon>Chytridiomycetes</taxon>
        <taxon>Lobulomycetales</taxon>
        <taxon>Lobulomycetaceae</taxon>
        <taxon>Clydaea</taxon>
    </lineage>
</organism>
<proteinExistence type="predicted"/>
<comment type="caution">
    <text evidence="2">The sequence shown here is derived from an EMBL/GenBank/DDBJ whole genome shotgun (WGS) entry which is preliminary data.</text>
</comment>
<keyword evidence="1" id="KW-0472">Membrane</keyword>
<feature type="transmembrane region" description="Helical" evidence="1">
    <location>
        <begin position="32"/>
        <end position="50"/>
    </location>
</feature>
<evidence type="ECO:0000313" key="3">
    <source>
        <dbReference type="Proteomes" id="UP001211065"/>
    </source>
</evidence>